<evidence type="ECO:0000313" key="1">
    <source>
        <dbReference type="EMBL" id="CAK0910779.1"/>
    </source>
</evidence>
<name>A0ABN9YDA3_9DINO</name>
<dbReference type="Gene3D" id="2.120.10.80">
    <property type="entry name" value="Kelch-type beta propeller"/>
    <property type="match status" value="2"/>
</dbReference>
<comment type="caution">
    <text evidence="1">The sequence shown here is derived from an EMBL/GenBank/DDBJ whole genome shotgun (WGS) entry which is preliminary data.</text>
</comment>
<dbReference type="InterPro" id="IPR006652">
    <property type="entry name" value="Kelch_1"/>
</dbReference>
<organism evidence="1 2">
    <name type="scientific">Prorocentrum cordatum</name>
    <dbReference type="NCBI Taxonomy" id="2364126"/>
    <lineage>
        <taxon>Eukaryota</taxon>
        <taxon>Sar</taxon>
        <taxon>Alveolata</taxon>
        <taxon>Dinophyceae</taxon>
        <taxon>Prorocentrales</taxon>
        <taxon>Prorocentraceae</taxon>
        <taxon>Prorocentrum</taxon>
    </lineage>
</organism>
<dbReference type="PANTHER" id="PTHR45632">
    <property type="entry name" value="LD33804P"/>
    <property type="match status" value="1"/>
</dbReference>
<gene>
    <name evidence="1" type="ORF">PCOR1329_LOCUS84851</name>
</gene>
<dbReference type="Proteomes" id="UP001189429">
    <property type="component" value="Unassembled WGS sequence"/>
</dbReference>
<reference evidence="1" key="1">
    <citation type="submission" date="2023-10" db="EMBL/GenBank/DDBJ databases">
        <authorList>
            <person name="Chen Y."/>
            <person name="Shah S."/>
            <person name="Dougan E. K."/>
            <person name="Thang M."/>
            <person name="Chan C."/>
        </authorList>
    </citation>
    <scope>NUCLEOTIDE SEQUENCE [LARGE SCALE GENOMIC DNA]</scope>
</reference>
<sequence>MSSDATAAPKGKRRPAEPVSVSEFTVTLPGVMSAEREDLRLGVHTKAVEGEGLRITCLKKSGRLIGWNRLQNTPPEQVQVGDMLVSVNGKRSLINVMVSVLEQPQGRGDNLQLVFQRPVYPERLKNILVIGGYDGLSYYGETELWDEDGHGFEDGPRLRVHRWGAAALPIPGHSLVLVAGGFDGSEHQATTEVLNTKCTNSAMQAEDHGFQMGPRMLAPRLGCSMVQLDARRVLVIGGYGLDSTEVLDLETMEFQPGPRLLAPRACCAAVVLEDGRLLVAGGFDRVGTTSSTEVLDLGAEGSLTDSAGFPRGGLELLRFQPGPEMATRRAGCAASQLDRRRVLVLGGTDGGAELSSTELLLVEKMEFRPGPAMAFPRCGACVAPRLRGKLLVAGGRGRKGHSSTEVLDIGAMAFRQGPEMRCSRAFGAAVAYASYDPESDSDSN</sequence>
<dbReference type="InterPro" id="IPR015915">
    <property type="entry name" value="Kelch-typ_b-propeller"/>
</dbReference>
<dbReference type="EMBL" id="CAUYUJ010022459">
    <property type="protein sequence ID" value="CAK0910779.1"/>
    <property type="molecule type" value="Genomic_DNA"/>
</dbReference>
<evidence type="ECO:0000313" key="2">
    <source>
        <dbReference type="Proteomes" id="UP001189429"/>
    </source>
</evidence>
<dbReference type="SMART" id="SM00612">
    <property type="entry name" value="Kelch"/>
    <property type="match status" value="6"/>
</dbReference>
<proteinExistence type="predicted"/>
<evidence type="ECO:0008006" key="3">
    <source>
        <dbReference type="Google" id="ProtNLM"/>
    </source>
</evidence>
<dbReference type="SUPFAM" id="SSF117281">
    <property type="entry name" value="Kelch motif"/>
    <property type="match status" value="2"/>
</dbReference>
<protein>
    <recommendedName>
        <fullName evidence="3">PDZ domain-containing protein</fullName>
    </recommendedName>
</protein>
<keyword evidence="2" id="KW-1185">Reference proteome</keyword>
<dbReference type="PANTHER" id="PTHR45632:SF26">
    <property type="entry name" value="BTB DOMAIN-CONTAINING PROTEIN"/>
    <property type="match status" value="1"/>
</dbReference>
<accession>A0ABN9YDA3</accession>